<dbReference type="PROSITE" id="PS51078">
    <property type="entry name" value="ICLR_ED"/>
    <property type="match status" value="1"/>
</dbReference>
<dbReference type="InterPro" id="IPR029016">
    <property type="entry name" value="GAF-like_dom_sf"/>
</dbReference>
<dbReference type="InterPro" id="IPR050707">
    <property type="entry name" value="HTH_MetabolicPath_Reg"/>
</dbReference>
<feature type="domain" description="IclR-ED" evidence="5">
    <location>
        <begin position="73"/>
        <end position="258"/>
    </location>
</feature>
<keyword evidence="1" id="KW-0805">Transcription regulation</keyword>
<dbReference type="Proteomes" id="UP000321379">
    <property type="component" value="Unassembled WGS sequence"/>
</dbReference>
<evidence type="ECO:0000256" key="3">
    <source>
        <dbReference type="ARBA" id="ARBA00023163"/>
    </source>
</evidence>
<dbReference type="InterPro" id="IPR005471">
    <property type="entry name" value="Tscrpt_reg_IclR_N"/>
</dbReference>
<evidence type="ECO:0000256" key="1">
    <source>
        <dbReference type="ARBA" id="ARBA00023015"/>
    </source>
</evidence>
<evidence type="ECO:0000313" key="7">
    <source>
        <dbReference type="Proteomes" id="UP000321379"/>
    </source>
</evidence>
<dbReference type="GO" id="GO:0003700">
    <property type="term" value="F:DNA-binding transcription factor activity"/>
    <property type="evidence" value="ECO:0007669"/>
    <property type="project" value="TreeGrafter"/>
</dbReference>
<dbReference type="Gene3D" id="1.10.10.10">
    <property type="entry name" value="Winged helix-like DNA-binding domain superfamily/Winged helix DNA-binding domain"/>
    <property type="match status" value="1"/>
</dbReference>
<dbReference type="InterPro" id="IPR036388">
    <property type="entry name" value="WH-like_DNA-bd_sf"/>
</dbReference>
<dbReference type="SUPFAM" id="SSF46785">
    <property type="entry name" value="Winged helix' DNA-binding domain"/>
    <property type="match status" value="1"/>
</dbReference>
<dbReference type="PROSITE" id="PS51077">
    <property type="entry name" value="HTH_ICLR"/>
    <property type="match status" value="1"/>
</dbReference>
<evidence type="ECO:0000259" key="5">
    <source>
        <dbReference type="PROSITE" id="PS51078"/>
    </source>
</evidence>
<dbReference type="Gene3D" id="3.30.450.40">
    <property type="match status" value="1"/>
</dbReference>
<dbReference type="InterPro" id="IPR014757">
    <property type="entry name" value="Tscrpt_reg_IclR_C"/>
</dbReference>
<name>A0A5C8UM42_9MICO</name>
<dbReference type="GO" id="GO:0045892">
    <property type="term" value="P:negative regulation of DNA-templated transcription"/>
    <property type="evidence" value="ECO:0007669"/>
    <property type="project" value="TreeGrafter"/>
</dbReference>
<keyword evidence="2" id="KW-0238">DNA-binding</keyword>
<evidence type="ECO:0000313" key="6">
    <source>
        <dbReference type="EMBL" id="TXN29422.1"/>
    </source>
</evidence>
<dbReference type="PANTHER" id="PTHR30136:SF24">
    <property type="entry name" value="HTH-TYPE TRANSCRIPTIONAL REPRESSOR ALLR"/>
    <property type="match status" value="1"/>
</dbReference>
<dbReference type="RefSeq" id="WP_147784438.1">
    <property type="nucleotide sequence ID" value="NZ_VRMG01000009.1"/>
</dbReference>
<dbReference type="Pfam" id="PF09339">
    <property type="entry name" value="HTH_IclR"/>
    <property type="match status" value="1"/>
</dbReference>
<protein>
    <submittedName>
        <fullName evidence="6">IclR family transcriptional regulator</fullName>
    </submittedName>
</protein>
<keyword evidence="3" id="KW-0804">Transcription</keyword>
<dbReference type="EMBL" id="VRMG01000009">
    <property type="protein sequence ID" value="TXN29422.1"/>
    <property type="molecule type" value="Genomic_DNA"/>
</dbReference>
<feature type="domain" description="HTH iclR-type" evidence="4">
    <location>
        <begin position="11"/>
        <end position="72"/>
    </location>
</feature>
<organism evidence="6 7">
    <name type="scientific">Lacisediminihabitans profunda</name>
    <dbReference type="NCBI Taxonomy" id="2594790"/>
    <lineage>
        <taxon>Bacteria</taxon>
        <taxon>Bacillati</taxon>
        <taxon>Actinomycetota</taxon>
        <taxon>Actinomycetes</taxon>
        <taxon>Micrococcales</taxon>
        <taxon>Microbacteriaceae</taxon>
        <taxon>Lacisediminihabitans</taxon>
    </lineage>
</organism>
<sequence length="258" mass="27873">MTDNESDDPRLVGSDRVLAVLIELAEHPGGIGLDDLSRRLSSSKPTVHRALASLRKAGLARLSARGIYVLGDEFLRLAFRYQDQRPESARVEPLLRRLAAEYGETAHYAVLDGADVVYRAKVDPPDGAMRLTSTIGGRNPAYRTAVGKLLLSYVVDSEDELKRRLGPAPLVARTPRTIVSTRALFEELQATRERGYGVDDQENEVGVNCVALAVHLEPGPLPSGAVSVSGLAFRCPMERLVAAVPAIRAVIDAELGPS</sequence>
<dbReference type="InterPro" id="IPR036390">
    <property type="entry name" value="WH_DNA-bd_sf"/>
</dbReference>
<proteinExistence type="predicted"/>
<dbReference type="AlphaFoldDB" id="A0A5C8UM42"/>
<evidence type="ECO:0000256" key="2">
    <source>
        <dbReference type="ARBA" id="ARBA00023125"/>
    </source>
</evidence>
<comment type="caution">
    <text evidence="6">The sequence shown here is derived from an EMBL/GenBank/DDBJ whole genome shotgun (WGS) entry which is preliminary data.</text>
</comment>
<dbReference type="SUPFAM" id="SSF55781">
    <property type="entry name" value="GAF domain-like"/>
    <property type="match status" value="1"/>
</dbReference>
<reference evidence="6 7" key="1">
    <citation type="submission" date="2019-08" db="EMBL/GenBank/DDBJ databases">
        <title>Bacterial whole genome sequence for Glaciihabitans sp. CHu50b-6-2.</title>
        <authorList>
            <person name="Jin L."/>
        </authorList>
    </citation>
    <scope>NUCLEOTIDE SEQUENCE [LARGE SCALE GENOMIC DNA]</scope>
    <source>
        <strain evidence="6 7">CHu50b-6-2</strain>
    </source>
</reference>
<accession>A0A5C8UM42</accession>
<keyword evidence="7" id="KW-1185">Reference proteome</keyword>
<dbReference type="GO" id="GO:0003677">
    <property type="term" value="F:DNA binding"/>
    <property type="evidence" value="ECO:0007669"/>
    <property type="project" value="UniProtKB-KW"/>
</dbReference>
<dbReference type="Pfam" id="PF01614">
    <property type="entry name" value="IclR_C"/>
    <property type="match status" value="1"/>
</dbReference>
<gene>
    <name evidence="6" type="ORF">FVP33_14730</name>
</gene>
<dbReference type="PANTHER" id="PTHR30136">
    <property type="entry name" value="HELIX-TURN-HELIX TRANSCRIPTIONAL REGULATOR, ICLR FAMILY"/>
    <property type="match status" value="1"/>
</dbReference>
<dbReference type="SMART" id="SM00346">
    <property type="entry name" value="HTH_ICLR"/>
    <property type="match status" value="1"/>
</dbReference>
<evidence type="ECO:0000259" key="4">
    <source>
        <dbReference type="PROSITE" id="PS51077"/>
    </source>
</evidence>